<gene>
    <name evidence="1" type="ORF">Ltuc_2511</name>
</gene>
<evidence type="ECO:0000313" key="2">
    <source>
        <dbReference type="Proteomes" id="UP000054693"/>
    </source>
</evidence>
<dbReference type="PATRIC" id="fig|40335.7.peg.2680"/>
<evidence type="ECO:0000313" key="1">
    <source>
        <dbReference type="EMBL" id="KTD71529.1"/>
    </source>
</evidence>
<organism evidence="1 2">
    <name type="scientific">Legionella tucsonensis</name>
    <dbReference type="NCBI Taxonomy" id="40335"/>
    <lineage>
        <taxon>Bacteria</taxon>
        <taxon>Pseudomonadati</taxon>
        <taxon>Pseudomonadota</taxon>
        <taxon>Gammaproteobacteria</taxon>
        <taxon>Legionellales</taxon>
        <taxon>Legionellaceae</taxon>
        <taxon>Legionella</taxon>
    </lineage>
</organism>
<keyword evidence="2" id="KW-1185">Reference proteome</keyword>
<name>A0A0W0ZRM8_9GAMM</name>
<dbReference type="Proteomes" id="UP000054693">
    <property type="component" value="Unassembled WGS sequence"/>
</dbReference>
<comment type="caution">
    <text evidence="1">The sequence shown here is derived from an EMBL/GenBank/DDBJ whole genome shotgun (WGS) entry which is preliminary data.</text>
</comment>
<accession>A0A0W0ZRM8</accession>
<dbReference type="EMBL" id="LNZA01000007">
    <property type="protein sequence ID" value="KTD71529.1"/>
    <property type="molecule type" value="Genomic_DNA"/>
</dbReference>
<reference evidence="1 2" key="1">
    <citation type="submission" date="2015-11" db="EMBL/GenBank/DDBJ databases">
        <title>Genomic analysis of 38 Legionella species identifies large and diverse effector repertoires.</title>
        <authorList>
            <person name="Burstein D."/>
            <person name="Amaro F."/>
            <person name="Zusman T."/>
            <person name="Lifshitz Z."/>
            <person name="Cohen O."/>
            <person name="Gilbert J.A."/>
            <person name="Pupko T."/>
            <person name="Shuman H.A."/>
            <person name="Segal G."/>
        </authorList>
    </citation>
    <scope>NUCLEOTIDE SEQUENCE [LARGE SCALE GENOMIC DNA]</scope>
    <source>
        <strain evidence="1 2">ATCC 49180</strain>
    </source>
</reference>
<protein>
    <submittedName>
        <fullName evidence="1">Uncharacterized protein</fullName>
    </submittedName>
</protein>
<proteinExistence type="predicted"/>
<sequence length="265" mass="31381">MDKLIHFAFGSDKLNPNLQYSKLLNFILQYRRLKISKNEEFIPVPTKPNGILLNPNHFTLNWNGHISQVMPKTYSKKFGDYAFLPHPVRMICFIKCKLNSKEMHHHSIRYGKMGLIFKEEFLQQNGLKKVAYYTNNDIAKDPLLKEYWALSRNTKPEDANRLKELAKEICLTRKPALQYEDFRSEASTVISVSDGQISLYQYDRYEDGYDFRRENEYRIPFTTPDEYMYFEEQDLLGITVPNHKIAKKLSEYLVGWTKRPEVIIF</sequence>
<dbReference type="RefSeq" id="WP_058521731.1">
    <property type="nucleotide sequence ID" value="NZ_CAAAIP010000004.1"/>
</dbReference>
<dbReference type="AlphaFoldDB" id="A0A0W0ZRM8"/>